<organism evidence="2 3">
    <name type="scientific">Ditylenchus destructor</name>
    <dbReference type="NCBI Taxonomy" id="166010"/>
    <lineage>
        <taxon>Eukaryota</taxon>
        <taxon>Metazoa</taxon>
        <taxon>Ecdysozoa</taxon>
        <taxon>Nematoda</taxon>
        <taxon>Chromadorea</taxon>
        <taxon>Rhabditida</taxon>
        <taxon>Tylenchina</taxon>
        <taxon>Tylenchomorpha</taxon>
        <taxon>Sphaerularioidea</taxon>
        <taxon>Anguinidae</taxon>
        <taxon>Anguininae</taxon>
        <taxon>Ditylenchus</taxon>
    </lineage>
</organism>
<accession>A0AAD4NC94</accession>
<comment type="similarity">
    <text evidence="1">Belongs to the Luc7 family.</text>
</comment>
<dbReference type="AlphaFoldDB" id="A0AAD4NC94"/>
<keyword evidence="3" id="KW-1185">Reference proteome</keyword>
<dbReference type="GO" id="GO:0006376">
    <property type="term" value="P:mRNA splice site recognition"/>
    <property type="evidence" value="ECO:0007669"/>
    <property type="project" value="InterPro"/>
</dbReference>
<evidence type="ECO:0000256" key="1">
    <source>
        <dbReference type="ARBA" id="ARBA00005655"/>
    </source>
</evidence>
<dbReference type="PANTHER" id="PTHR12375">
    <property type="entry name" value="RNA-BINDING PROTEIN LUC7-RELATED"/>
    <property type="match status" value="1"/>
</dbReference>
<dbReference type="EMBL" id="JAKKPZ010000006">
    <property type="protein sequence ID" value="KAI1720105.1"/>
    <property type="molecule type" value="Genomic_DNA"/>
</dbReference>
<sequence length="300" mass="35143">MTDMMREMIEQLMGASRAQEEGKKLPPYDHHSVCRAYLLDCCPREILTDTRLESFVYCRKMHEPAHKADYNREQAKRDHFYDIESFDALDECVRAVDYEVDKIKEKIKKDTEQMTDSQEYIKTQKIFELNEKIGSMLVEVETLGGQGMVKESMEVSKNVEELKRKKRELEAERCILVWWKFEKSMNNCERKLKREEWRGAMLRTKTDTSVEIVTIEMTTTDTAEILAEADLRVQNRHVTVRDRRRLASLEAAESEIAAVAENVVETVTETVQSFTDIRICYCITCAVDCPFFYFNKSFDT</sequence>
<dbReference type="GO" id="GO:0003729">
    <property type="term" value="F:mRNA binding"/>
    <property type="evidence" value="ECO:0007669"/>
    <property type="project" value="InterPro"/>
</dbReference>
<protein>
    <submittedName>
        <fullName evidence="2">LUC7 N-terminus domain-containing protein</fullName>
    </submittedName>
</protein>
<dbReference type="Proteomes" id="UP001201812">
    <property type="component" value="Unassembled WGS sequence"/>
</dbReference>
<dbReference type="Pfam" id="PF03194">
    <property type="entry name" value="LUC7"/>
    <property type="match status" value="1"/>
</dbReference>
<evidence type="ECO:0000313" key="3">
    <source>
        <dbReference type="Proteomes" id="UP001201812"/>
    </source>
</evidence>
<dbReference type="GO" id="GO:0005685">
    <property type="term" value="C:U1 snRNP"/>
    <property type="evidence" value="ECO:0007669"/>
    <property type="project" value="InterPro"/>
</dbReference>
<reference evidence="2" key="1">
    <citation type="submission" date="2022-01" db="EMBL/GenBank/DDBJ databases">
        <title>Genome Sequence Resource for Two Populations of Ditylenchus destructor, the Migratory Endoparasitic Phytonematode.</title>
        <authorList>
            <person name="Zhang H."/>
            <person name="Lin R."/>
            <person name="Xie B."/>
        </authorList>
    </citation>
    <scope>NUCLEOTIDE SEQUENCE</scope>
    <source>
        <strain evidence="2">BazhouSP</strain>
    </source>
</reference>
<evidence type="ECO:0000313" key="2">
    <source>
        <dbReference type="EMBL" id="KAI1720105.1"/>
    </source>
</evidence>
<name>A0AAD4NC94_9BILA</name>
<dbReference type="InterPro" id="IPR004882">
    <property type="entry name" value="Luc7-rel"/>
</dbReference>
<comment type="caution">
    <text evidence="2">The sequence shown here is derived from an EMBL/GenBank/DDBJ whole genome shotgun (WGS) entry which is preliminary data.</text>
</comment>
<proteinExistence type="inferred from homology"/>
<gene>
    <name evidence="2" type="ORF">DdX_05478</name>
</gene>